<protein>
    <submittedName>
        <fullName evidence="2">Transposase</fullName>
    </submittedName>
</protein>
<name>A0A6P2D9F1_9BACT</name>
<sequence>MPTAPARSELPPRIGVWAQEAVLREWIAIRLSPEDPLVVNVDGTCARGSASAQRPGVYLPAACAPRVSAILTQLRVDAKTNEHKAALELLNVLPPRRGGYITTGDAMFTQTEVCRAIRDRNDDYGRVLLDHRHALAVDIDAGLTFAAQAATFSPEGAFPKRAHVRSAVRTDG</sequence>
<evidence type="ECO:0000259" key="1">
    <source>
        <dbReference type="Pfam" id="PF01609"/>
    </source>
</evidence>
<evidence type="ECO:0000313" key="2">
    <source>
        <dbReference type="EMBL" id="VTR97809.1"/>
    </source>
</evidence>
<accession>A0A6P2D9F1</accession>
<dbReference type="Pfam" id="PF01609">
    <property type="entry name" value="DDE_Tnp_1"/>
    <property type="match status" value="1"/>
</dbReference>
<proteinExistence type="predicted"/>
<dbReference type="GO" id="GO:0004803">
    <property type="term" value="F:transposase activity"/>
    <property type="evidence" value="ECO:0007669"/>
    <property type="project" value="InterPro"/>
</dbReference>
<dbReference type="InterPro" id="IPR002559">
    <property type="entry name" value="Transposase_11"/>
</dbReference>
<dbReference type="RefSeq" id="WP_162671370.1">
    <property type="nucleotide sequence ID" value="NZ_LR593886.1"/>
</dbReference>
<feature type="domain" description="Transposase IS4-like" evidence="1">
    <location>
        <begin position="36"/>
        <end position="121"/>
    </location>
</feature>
<dbReference type="AlphaFoldDB" id="A0A6P2D9F1"/>
<dbReference type="EMBL" id="LR593886">
    <property type="protein sequence ID" value="VTR97809.1"/>
    <property type="molecule type" value="Genomic_DNA"/>
</dbReference>
<dbReference type="Proteomes" id="UP000464178">
    <property type="component" value="Chromosome"/>
</dbReference>
<evidence type="ECO:0000313" key="3">
    <source>
        <dbReference type="Proteomes" id="UP000464178"/>
    </source>
</evidence>
<dbReference type="GO" id="GO:0006313">
    <property type="term" value="P:DNA transposition"/>
    <property type="evidence" value="ECO:0007669"/>
    <property type="project" value="InterPro"/>
</dbReference>
<reference evidence="2 3" key="1">
    <citation type="submission" date="2019-05" db="EMBL/GenBank/DDBJ databases">
        <authorList>
            <consortium name="Science for Life Laboratories"/>
        </authorList>
    </citation>
    <scope>NUCLEOTIDE SEQUENCE [LARGE SCALE GENOMIC DNA]</scope>
    <source>
        <strain evidence="2">Soil9</strain>
    </source>
</reference>
<dbReference type="KEGG" id="gms:SOIL9_05310"/>
<dbReference type="GO" id="GO:0003677">
    <property type="term" value="F:DNA binding"/>
    <property type="evidence" value="ECO:0007669"/>
    <property type="project" value="InterPro"/>
</dbReference>
<gene>
    <name evidence="2" type="ORF">SOIL9_05310</name>
</gene>
<keyword evidence="3" id="KW-1185">Reference proteome</keyword>
<organism evidence="2 3">
    <name type="scientific">Gemmata massiliana</name>
    <dbReference type="NCBI Taxonomy" id="1210884"/>
    <lineage>
        <taxon>Bacteria</taxon>
        <taxon>Pseudomonadati</taxon>
        <taxon>Planctomycetota</taxon>
        <taxon>Planctomycetia</taxon>
        <taxon>Gemmatales</taxon>
        <taxon>Gemmataceae</taxon>
        <taxon>Gemmata</taxon>
    </lineage>
</organism>